<dbReference type="AlphaFoldDB" id="A0A165JGR0"/>
<dbReference type="EMBL" id="KV423920">
    <property type="protein sequence ID" value="KZT61815.1"/>
    <property type="molecule type" value="Genomic_DNA"/>
</dbReference>
<proteinExistence type="predicted"/>
<keyword evidence="3" id="KW-1185">Reference proteome</keyword>
<evidence type="ECO:0000256" key="1">
    <source>
        <dbReference type="SAM" id="MobiDB-lite"/>
    </source>
</evidence>
<protein>
    <submittedName>
        <fullName evidence="2">Uncharacterized protein</fullName>
    </submittedName>
</protein>
<feature type="region of interest" description="Disordered" evidence="1">
    <location>
        <begin position="150"/>
        <end position="176"/>
    </location>
</feature>
<gene>
    <name evidence="2" type="ORF">CALCODRAFT_505918</name>
</gene>
<dbReference type="InParanoid" id="A0A165JGR0"/>
<reference evidence="2 3" key="1">
    <citation type="journal article" date="2016" name="Mol. Biol. Evol.">
        <title>Comparative Genomics of Early-Diverging Mushroom-Forming Fungi Provides Insights into the Origins of Lignocellulose Decay Capabilities.</title>
        <authorList>
            <person name="Nagy L.G."/>
            <person name="Riley R."/>
            <person name="Tritt A."/>
            <person name="Adam C."/>
            <person name="Daum C."/>
            <person name="Floudas D."/>
            <person name="Sun H."/>
            <person name="Yadav J.S."/>
            <person name="Pangilinan J."/>
            <person name="Larsson K.H."/>
            <person name="Matsuura K."/>
            <person name="Barry K."/>
            <person name="Labutti K."/>
            <person name="Kuo R."/>
            <person name="Ohm R.A."/>
            <person name="Bhattacharya S.S."/>
            <person name="Shirouzu T."/>
            <person name="Yoshinaga Y."/>
            <person name="Martin F.M."/>
            <person name="Grigoriev I.V."/>
            <person name="Hibbett D.S."/>
        </authorList>
    </citation>
    <scope>NUCLEOTIDE SEQUENCE [LARGE SCALE GENOMIC DNA]</scope>
    <source>
        <strain evidence="2 3">HHB12733</strain>
    </source>
</reference>
<evidence type="ECO:0000313" key="3">
    <source>
        <dbReference type="Proteomes" id="UP000076842"/>
    </source>
</evidence>
<evidence type="ECO:0000313" key="2">
    <source>
        <dbReference type="EMBL" id="KZT61815.1"/>
    </source>
</evidence>
<feature type="compositionally biased region" description="Basic and acidic residues" evidence="1">
    <location>
        <begin position="154"/>
        <end position="164"/>
    </location>
</feature>
<dbReference type="Proteomes" id="UP000076842">
    <property type="component" value="Unassembled WGS sequence"/>
</dbReference>
<sequence length="299" mass="34549">MPRPKTIRNSTVSVDGYDLDVRCFAWYNVIRSPSNVHVDTWLPPSIDSPVREYIVDCTICFIPVHDGPNLCWFWDAEKCLWNKATDRRPNPRQSELCLSAYKEPRWVTFTNALRRRRSWEAMMKVKTDPRLDDMVPIVWMDDRDFIASDDESSVVDRSDSDEPVHTSSRQEPPVNSIRYGRRGVTVMPVAVQESPGVYKLAVLKALPRYMGRGLPYPVYQYDNNYINHPEKHRPRRVSLGQLRYKSTMAVQGTSMRFTDFNNVVGIRSVPHISLNSSMFVHVFVSLSTRLSVMEIGPSY</sequence>
<name>A0A165JGR0_9BASI</name>
<accession>A0A165JGR0</accession>
<organism evidence="2 3">
    <name type="scientific">Calocera cornea HHB12733</name>
    <dbReference type="NCBI Taxonomy" id="1353952"/>
    <lineage>
        <taxon>Eukaryota</taxon>
        <taxon>Fungi</taxon>
        <taxon>Dikarya</taxon>
        <taxon>Basidiomycota</taxon>
        <taxon>Agaricomycotina</taxon>
        <taxon>Dacrymycetes</taxon>
        <taxon>Dacrymycetales</taxon>
        <taxon>Dacrymycetaceae</taxon>
        <taxon>Calocera</taxon>
    </lineage>
</organism>